<dbReference type="EMBL" id="JANAWD010000224">
    <property type="protein sequence ID" value="KAJ3483531.1"/>
    <property type="molecule type" value="Genomic_DNA"/>
</dbReference>
<accession>A0AAD5V6L5</accession>
<dbReference type="Proteomes" id="UP001212997">
    <property type="component" value="Unassembled WGS sequence"/>
</dbReference>
<comment type="caution">
    <text evidence="1">The sequence shown here is derived from an EMBL/GenBank/DDBJ whole genome shotgun (WGS) entry which is preliminary data.</text>
</comment>
<name>A0AAD5V6L5_9APHY</name>
<keyword evidence="2" id="KW-1185">Reference proteome</keyword>
<evidence type="ECO:0000313" key="1">
    <source>
        <dbReference type="EMBL" id="KAJ3483531.1"/>
    </source>
</evidence>
<protein>
    <submittedName>
        <fullName evidence="1">Uncharacterized protein</fullName>
    </submittedName>
</protein>
<reference evidence="1" key="1">
    <citation type="submission" date="2022-07" db="EMBL/GenBank/DDBJ databases">
        <title>Genome Sequence of Physisporinus lineatus.</title>
        <authorList>
            <person name="Buettner E."/>
        </authorList>
    </citation>
    <scope>NUCLEOTIDE SEQUENCE</scope>
    <source>
        <strain evidence="1">VT162</strain>
    </source>
</reference>
<organism evidence="1 2">
    <name type="scientific">Meripilus lineatus</name>
    <dbReference type="NCBI Taxonomy" id="2056292"/>
    <lineage>
        <taxon>Eukaryota</taxon>
        <taxon>Fungi</taxon>
        <taxon>Dikarya</taxon>
        <taxon>Basidiomycota</taxon>
        <taxon>Agaricomycotina</taxon>
        <taxon>Agaricomycetes</taxon>
        <taxon>Polyporales</taxon>
        <taxon>Meripilaceae</taxon>
        <taxon>Meripilus</taxon>
    </lineage>
</organism>
<sequence>MPDDFKIWLLEWPAKAVVGWIWPGLRGRPSSEPTDIAIDTRGMNVLGYSAAPYLNKFTLFDPDVERDGLDSAMTHPRSWTSKIWHELEVDSVVVSTIFICWKDPCFASRDWLQYVTAVSKGGEPLLGNVRHFALGDGGCIAKSWAEFLEHELEFEEWDYGGGRFDIAGLFGENE</sequence>
<gene>
    <name evidence="1" type="ORF">NLI96_g6241</name>
</gene>
<evidence type="ECO:0000313" key="2">
    <source>
        <dbReference type="Proteomes" id="UP001212997"/>
    </source>
</evidence>
<proteinExistence type="predicted"/>
<dbReference type="AlphaFoldDB" id="A0AAD5V6L5"/>